<organism evidence="1">
    <name type="scientific">bioreactor metagenome</name>
    <dbReference type="NCBI Taxonomy" id="1076179"/>
    <lineage>
        <taxon>unclassified sequences</taxon>
        <taxon>metagenomes</taxon>
        <taxon>ecological metagenomes</taxon>
    </lineage>
</organism>
<comment type="caution">
    <text evidence="1">The sequence shown here is derived from an EMBL/GenBank/DDBJ whole genome shotgun (WGS) entry which is preliminary data.</text>
</comment>
<gene>
    <name evidence="1" type="ORF">SDC9_212635</name>
</gene>
<accession>A0A645JND9</accession>
<evidence type="ECO:0000313" key="1">
    <source>
        <dbReference type="EMBL" id="MPN64857.1"/>
    </source>
</evidence>
<sequence>MGDKYEDDVDGDSEANYRVDFTGMLRTWKRPRNYERVRIQHQAAGTHDCFDKGCESHYELEVEEVPLSASGTDPFKGAVVCMELSFPLSLPYAERTKRYYSFEVGE</sequence>
<reference evidence="1" key="1">
    <citation type="submission" date="2019-08" db="EMBL/GenBank/DDBJ databases">
        <authorList>
            <person name="Kucharzyk K."/>
            <person name="Murdoch R.W."/>
            <person name="Higgins S."/>
            <person name="Loffler F."/>
        </authorList>
    </citation>
    <scope>NUCLEOTIDE SEQUENCE</scope>
</reference>
<protein>
    <submittedName>
        <fullName evidence="1">Uncharacterized protein</fullName>
    </submittedName>
</protein>
<proteinExistence type="predicted"/>
<name>A0A645JND9_9ZZZZ</name>
<dbReference type="AlphaFoldDB" id="A0A645JND9"/>
<dbReference type="EMBL" id="VSSQ01146340">
    <property type="protein sequence ID" value="MPN64857.1"/>
    <property type="molecule type" value="Genomic_DNA"/>
</dbReference>